<proteinExistence type="predicted"/>
<comment type="caution">
    <text evidence="1">The sequence shown here is derived from an EMBL/GenBank/DDBJ whole genome shotgun (WGS) entry which is preliminary data.</text>
</comment>
<dbReference type="EMBL" id="JYDW01000089">
    <property type="protein sequence ID" value="KRZ56679.1"/>
    <property type="molecule type" value="Genomic_DNA"/>
</dbReference>
<accession>A0A0V1LBF7</accession>
<gene>
    <name evidence="1" type="ORF">T02_3396</name>
</gene>
<dbReference type="Proteomes" id="UP000054721">
    <property type="component" value="Unassembled WGS sequence"/>
</dbReference>
<dbReference type="OrthoDB" id="10353753at2759"/>
<dbReference type="AlphaFoldDB" id="A0A0V1LBF7"/>
<name>A0A0V1LBF7_9BILA</name>
<sequence>MNQSSTGAAIEEEKYLLMYLTVVSLKNYGKATFDEAEHIRDTSLVYFNNEVQEEEDTNKITMDNSESNFWIDLGPSRWDFTAWAADQLDKMHRSTKH</sequence>
<reference evidence="1 2" key="1">
    <citation type="submission" date="2015-05" db="EMBL/GenBank/DDBJ databases">
        <title>Evolution of Trichinella species and genotypes.</title>
        <authorList>
            <person name="Korhonen P.K."/>
            <person name="Edoardo P."/>
            <person name="Giuseppe L.R."/>
            <person name="Gasser R.B."/>
        </authorList>
    </citation>
    <scope>NUCLEOTIDE SEQUENCE [LARGE SCALE GENOMIC DNA]</scope>
    <source>
        <strain evidence="1">ISS10</strain>
    </source>
</reference>
<organism evidence="1 2">
    <name type="scientific">Trichinella nativa</name>
    <dbReference type="NCBI Taxonomy" id="6335"/>
    <lineage>
        <taxon>Eukaryota</taxon>
        <taxon>Metazoa</taxon>
        <taxon>Ecdysozoa</taxon>
        <taxon>Nematoda</taxon>
        <taxon>Enoplea</taxon>
        <taxon>Dorylaimia</taxon>
        <taxon>Trichinellida</taxon>
        <taxon>Trichinellidae</taxon>
        <taxon>Trichinella</taxon>
    </lineage>
</organism>
<keyword evidence="2" id="KW-1185">Reference proteome</keyword>
<protein>
    <submittedName>
        <fullName evidence="1">Uncharacterized protein</fullName>
    </submittedName>
</protein>
<evidence type="ECO:0000313" key="2">
    <source>
        <dbReference type="Proteomes" id="UP000054721"/>
    </source>
</evidence>
<evidence type="ECO:0000313" key="1">
    <source>
        <dbReference type="EMBL" id="KRZ56679.1"/>
    </source>
</evidence>